<evidence type="ECO:0000313" key="3">
    <source>
        <dbReference type="EMBL" id="EFO14733.1"/>
    </source>
</evidence>
<evidence type="ECO:0000256" key="1">
    <source>
        <dbReference type="PROSITE-ProRule" id="PRU01005"/>
    </source>
</evidence>
<gene>
    <name evidence="3" type="ORF">LOAG_13783</name>
</gene>
<dbReference type="EMBL" id="JH712478">
    <property type="protein sequence ID" value="EFO14733.1"/>
    <property type="molecule type" value="Genomic_DNA"/>
</dbReference>
<dbReference type="KEGG" id="loa:LOAG_13783"/>
<dbReference type="GeneID" id="9951256"/>
<dbReference type="CTD" id="9951256"/>
<evidence type="ECO:0000259" key="2">
    <source>
        <dbReference type="PROSITE" id="PS51670"/>
    </source>
</evidence>
<organism evidence="3">
    <name type="scientific">Loa loa</name>
    <name type="common">Eye worm</name>
    <name type="synonym">Filaria loa</name>
    <dbReference type="NCBI Taxonomy" id="7209"/>
    <lineage>
        <taxon>Eukaryota</taxon>
        <taxon>Metazoa</taxon>
        <taxon>Ecdysozoa</taxon>
        <taxon>Nematoda</taxon>
        <taxon>Chromadorea</taxon>
        <taxon>Rhabditida</taxon>
        <taxon>Spirurina</taxon>
        <taxon>Spiruromorpha</taxon>
        <taxon>Filarioidea</taxon>
        <taxon>Onchocercidae</taxon>
        <taxon>Loa</taxon>
    </lineage>
</organism>
<proteinExistence type="predicted"/>
<dbReference type="AlphaFoldDB" id="A0A1S0TIQ5"/>
<comment type="caution">
    <text evidence="1">Lacks conserved residue(s) required for the propagation of feature annotation.</text>
</comment>
<dbReference type="Pfam" id="PF01549">
    <property type="entry name" value="ShK"/>
    <property type="match status" value="1"/>
</dbReference>
<dbReference type="PROSITE" id="PS51670">
    <property type="entry name" value="SHKT"/>
    <property type="match status" value="1"/>
</dbReference>
<dbReference type="OrthoDB" id="10459806at2759"/>
<accession>A0A1S0TIQ5</accession>
<dbReference type="RefSeq" id="XP_003149336.1">
    <property type="nucleotide sequence ID" value="XM_003149288.1"/>
</dbReference>
<protein>
    <recommendedName>
        <fullName evidence="2">ShKT domain-containing protein</fullName>
    </recommendedName>
</protein>
<sequence>MNQKATVSIFSTSRFPLRHSSKTATIAPSLLMSPPTVPIKSQSLLPTRIDYKHRLRNFQRKQGIIRRKLPYLQNKICTDISPWCANWIHISSNICLKAATYMQQQCTRSCRFC</sequence>
<dbReference type="InParanoid" id="A0A1S0TIQ5"/>
<dbReference type="InterPro" id="IPR003582">
    <property type="entry name" value="ShKT_dom"/>
</dbReference>
<name>A0A1S0TIQ5_LOALO</name>
<reference evidence="3" key="1">
    <citation type="submission" date="2012-04" db="EMBL/GenBank/DDBJ databases">
        <title>The Genome Sequence of Loa loa.</title>
        <authorList>
            <consortium name="The Broad Institute Genome Sequencing Platform"/>
            <consortium name="Broad Institute Genome Sequencing Center for Infectious Disease"/>
            <person name="Nutman T.B."/>
            <person name="Fink D.L."/>
            <person name="Russ C."/>
            <person name="Young S."/>
            <person name="Zeng Q."/>
            <person name="Gargeya S."/>
            <person name="Alvarado L."/>
            <person name="Berlin A."/>
            <person name="Chapman S.B."/>
            <person name="Chen Z."/>
            <person name="Freedman E."/>
            <person name="Gellesch M."/>
            <person name="Goldberg J."/>
            <person name="Griggs A."/>
            <person name="Gujja S."/>
            <person name="Heilman E.R."/>
            <person name="Heiman D."/>
            <person name="Howarth C."/>
            <person name="Mehta T."/>
            <person name="Neiman D."/>
            <person name="Pearson M."/>
            <person name="Roberts A."/>
            <person name="Saif S."/>
            <person name="Shea T."/>
            <person name="Shenoy N."/>
            <person name="Sisk P."/>
            <person name="Stolte C."/>
            <person name="Sykes S."/>
            <person name="White J."/>
            <person name="Yandava C."/>
            <person name="Haas B."/>
            <person name="Henn M.R."/>
            <person name="Nusbaum C."/>
            <person name="Birren B."/>
        </authorList>
    </citation>
    <scope>NUCLEOTIDE SEQUENCE [LARGE SCALE GENOMIC DNA]</scope>
</reference>
<feature type="domain" description="ShKT" evidence="2">
    <location>
        <begin position="77"/>
        <end position="113"/>
    </location>
</feature>